<dbReference type="Proteomes" id="UP000186176">
    <property type="component" value="Unassembled WGS sequence"/>
</dbReference>
<protein>
    <submittedName>
        <fullName evidence="3">Epsin like ENTH VHS domain-containing protein</fullName>
    </submittedName>
</protein>
<dbReference type="PANTHER" id="PTHR12276">
    <property type="entry name" value="EPSIN/ENT-RELATED"/>
    <property type="match status" value="1"/>
</dbReference>
<proteinExistence type="predicted"/>
<reference evidence="3 4" key="1">
    <citation type="submission" date="2016-10" db="EMBL/GenBank/DDBJ databases">
        <title>Reductive evolution of mitochondrial metabolism and differential evolution of invasion-related proteins in Cryptosporidium.</title>
        <authorList>
            <person name="Liu S."/>
            <person name="Roellig D.M."/>
            <person name="Guo Y."/>
            <person name="Li N."/>
            <person name="Frace M.A."/>
            <person name="Tang K."/>
            <person name="Zhang L."/>
            <person name="Feng Y."/>
            <person name="Xiao L."/>
        </authorList>
    </citation>
    <scope>NUCLEOTIDE SEQUENCE [LARGE SCALE GENOMIC DNA]</scope>
    <source>
        <strain evidence="3">39726</strain>
    </source>
</reference>
<dbReference type="GO" id="GO:0030276">
    <property type="term" value="F:clathrin binding"/>
    <property type="evidence" value="ECO:0007669"/>
    <property type="project" value="TreeGrafter"/>
</dbReference>
<dbReference type="PANTHER" id="PTHR12276:SF45">
    <property type="entry name" value="CLATHRIN INTERACTOR 1"/>
    <property type="match status" value="1"/>
</dbReference>
<gene>
    <name evidence="3" type="ORF">cubi_03419</name>
</gene>
<dbReference type="FunFam" id="1.25.40.90:FF:000006">
    <property type="entry name" value="Clathrin interactor 1"/>
    <property type="match status" value="1"/>
</dbReference>
<dbReference type="SMART" id="SM00273">
    <property type="entry name" value="ENTH"/>
    <property type="match status" value="1"/>
</dbReference>
<dbReference type="GeneID" id="39980211"/>
<dbReference type="PROSITE" id="PS50942">
    <property type="entry name" value="ENTH"/>
    <property type="match status" value="1"/>
</dbReference>
<evidence type="ECO:0000259" key="2">
    <source>
        <dbReference type="PROSITE" id="PS50942"/>
    </source>
</evidence>
<dbReference type="GO" id="GO:0005768">
    <property type="term" value="C:endosome"/>
    <property type="evidence" value="ECO:0007669"/>
    <property type="project" value="TreeGrafter"/>
</dbReference>
<evidence type="ECO:0000256" key="1">
    <source>
        <dbReference type="SAM" id="MobiDB-lite"/>
    </source>
</evidence>
<sequence length="510" mass="56489">MELNDVGRLLMSMTKKVKKTASQIVHPLTQLEKWLKEATSNTNWGCSSTIMNEIARSMTDYHDYVVVQKCIGECLSEKPTKWRKIFKTLVLVEYLLKNGIDRFVDDFKEYMYKVRHLQDFCYTEEGKDKGVGIREKSKYILNLMNDPVLLKTERKKAKDNRGKYIGINGKTGIIGTGGRVGGGGGGGGLISNISSNSARFNNSSISSLSSVTTSVYGSKMEELYDPYCMNYSGRDGTKDKDYSPSQCGFNIRDGLDVVKNAGISCRETTSFSDTSLKLPGPPSYSVGTYRGSGVKRTPIGGGIRRIEVTREVARTGALSGVSGANYGAIGIPDESILNAAQKLAKDGVGEGNMFIVENEGKGGDEEEQELDDLQLSDWSTFVAAESVKEETEEISQTQFKDQKNITNNKGDERPSLNPFESKNFVTGPHLEDIERRKKIINESIGDLLDFGSWNGGTGNGDRASFNKTPINEEYNSYNDRMQYNDYSNFQQQENNGITTGNNNLHIPYGF</sequence>
<dbReference type="CDD" id="cd03571">
    <property type="entry name" value="ENTH"/>
    <property type="match status" value="1"/>
</dbReference>
<dbReference type="InterPro" id="IPR013809">
    <property type="entry name" value="ENTH"/>
</dbReference>
<dbReference type="RefSeq" id="XP_028874876.1">
    <property type="nucleotide sequence ID" value="XM_029020432.1"/>
</dbReference>
<dbReference type="SUPFAM" id="SSF48464">
    <property type="entry name" value="ENTH/VHS domain"/>
    <property type="match status" value="1"/>
</dbReference>
<dbReference type="GO" id="GO:0005543">
    <property type="term" value="F:phospholipid binding"/>
    <property type="evidence" value="ECO:0007669"/>
    <property type="project" value="TreeGrafter"/>
</dbReference>
<keyword evidence="4" id="KW-1185">Reference proteome</keyword>
<accession>A0A1J4ML63</accession>
<organism evidence="3 4">
    <name type="scientific">Cryptosporidium ubiquitum</name>
    <dbReference type="NCBI Taxonomy" id="857276"/>
    <lineage>
        <taxon>Eukaryota</taxon>
        <taxon>Sar</taxon>
        <taxon>Alveolata</taxon>
        <taxon>Apicomplexa</taxon>
        <taxon>Conoidasida</taxon>
        <taxon>Coccidia</taxon>
        <taxon>Eucoccidiorida</taxon>
        <taxon>Eimeriorina</taxon>
        <taxon>Cryptosporidiidae</taxon>
        <taxon>Cryptosporidium</taxon>
    </lineage>
</organism>
<dbReference type="GO" id="GO:0030125">
    <property type="term" value="C:clathrin vesicle coat"/>
    <property type="evidence" value="ECO:0007669"/>
    <property type="project" value="TreeGrafter"/>
</dbReference>
<evidence type="ECO:0000313" key="4">
    <source>
        <dbReference type="Proteomes" id="UP000186176"/>
    </source>
</evidence>
<dbReference type="AlphaFoldDB" id="A0A1J4ML63"/>
<dbReference type="OrthoDB" id="4033880at2759"/>
<dbReference type="InterPro" id="IPR008942">
    <property type="entry name" value="ENTH_VHS"/>
</dbReference>
<dbReference type="GO" id="GO:0005886">
    <property type="term" value="C:plasma membrane"/>
    <property type="evidence" value="ECO:0007669"/>
    <property type="project" value="TreeGrafter"/>
</dbReference>
<dbReference type="Gene3D" id="1.25.40.90">
    <property type="match status" value="1"/>
</dbReference>
<dbReference type="GO" id="GO:0006897">
    <property type="term" value="P:endocytosis"/>
    <property type="evidence" value="ECO:0007669"/>
    <property type="project" value="TreeGrafter"/>
</dbReference>
<dbReference type="Pfam" id="PF01417">
    <property type="entry name" value="ENTH"/>
    <property type="match status" value="1"/>
</dbReference>
<feature type="region of interest" description="Disordered" evidence="1">
    <location>
        <begin position="403"/>
        <end position="423"/>
    </location>
</feature>
<evidence type="ECO:0000313" key="3">
    <source>
        <dbReference type="EMBL" id="OII73621.1"/>
    </source>
</evidence>
<comment type="caution">
    <text evidence="3">The sequence shown here is derived from an EMBL/GenBank/DDBJ whole genome shotgun (WGS) entry which is preliminary data.</text>
</comment>
<name>A0A1J4ML63_9CRYT</name>
<dbReference type="VEuPathDB" id="CryptoDB:cubi_03419"/>
<feature type="domain" description="ENTH" evidence="2">
    <location>
        <begin position="23"/>
        <end position="154"/>
    </location>
</feature>
<dbReference type="EMBL" id="LRBP01000014">
    <property type="protein sequence ID" value="OII73621.1"/>
    <property type="molecule type" value="Genomic_DNA"/>
</dbReference>